<feature type="compositionally biased region" description="Basic and acidic residues" evidence="1">
    <location>
        <begin position="2137"/>
        <end position="2146"/>
    </location>
</feature>
<feature type="region of interest" description="Disordered" evidence="1">
    <location>
        <begin position="790"/>
        <end position="841"/>
    </location>
</feature>
<accession>A0AA88HBN3</accession>
<feature type="region of interest" description="Disordered" evidence="1">
    <location>
        <begin position="922"/>
        <end position="1023"/>
    </location>
</feature>
<reference evidence="2" key="1">
    <citation type="submission" date="2023-07" db="EMBL/GenBank/DDBJ databases">
        <title>Chromosome-level genome assembly of Artemia franciscana.</title>
        <authorList>
            <person name="Jo E."/>
        </authorList>
    </citation>
    <scope>NUCLEOTIDE SEQUENCE</scope>
    <source>
        <tissue evidence="2">Whole body</tissue>
    </source>
</reference>
<name>A0AA88HBN3_ARTSF</name>
<feature type="region of interest" description="Disordered" evidence="1">
    <location>
        <begin position="504"/>
        <end position="542"/>
    </location>
</feature>
<feature type="region of interest" description="Disordered" evidence="1">
    <location>
        <begin position="1755"/>
        <end position="1807"/>
    </location>
</feature>
<feature type="compositionally biased region" description="Basic and acidic residues" evidence="1">
    <location>
        <begin position="1003"/>
        <end position="1023"/>
    </location>
</feature>
<feature type="compositionally biased region" description="Acidic residues" evidence="1">
    <location>
        <begin position="2207"/>
        <end position="2219"/>
    </location>
</feature>
<dbReference type="EMBL" id="JAVRJZ010000020">
    <property type="protein sequence ID" value="KAK2705858.1"/>
    <property type="molecule type" value="Genomic_DNA"/>
</dbReference>
<feature type="region of interest" description="Disordered" evidence="1">
    <location>
        <begin position="598"/>
        <end position="622"/>
    </location>
</feature>
<feature type="region of interest" description="Disordered" evidence="1">
    <location>
        <begin position="381"/>
        <end position="422"/>
    </location>
</feature>
<comment type="caution">
    <text evidence="2">The sequence shown here is derived from an EMBL/GenBank/DDBJ whole genome shotgun (WGS) entry which is preliminary data.</text>
</comment>
<feature type="region of interest" description="Disordered" evidence="1">
    <location>
        <begin position="2084"/>
        <end position="2219"/>
    </location>
</feature>
<feature type="compositionally biased region" description="Polar residues" evidence="1">
    <location>
        <begin position="1239"/>
        <end position="1257"/>
    </location>
</feature>
<gene>
    <name evidence="2" type="ORF">QYM36_016014</name>
</gene>
<feature type="region of interest" description="Disordered" evidence="1">
    <location>
        <begin position="757"/>
        <end position="776"/>
    </location>
</feature>
<evidence type="ECO:0000256" key="1">
    <source>
        <dbReference type="SAM" id="MobiDB-lite"/>
    </source>
</evidence>
<feature type="compositionally biased region" description="Low complexity" evidence="1">
    <location>
        <begin position="409"/>
        <end position="422"/>
    </location>
</feature>
<sequence length="2219" mass="243088">METENTNISTVLDKISEGNGNVSLKSSQNIYKALETCSKNLLQETSSLNLRLDDLHHDIQSTAVRVGNVSTKFVNLSDTQYIEKRVYSDNSDKISVTSKSIYKPQAEKKEGKAIECYKRSLKLAVQCITEWDSIQAKRKESENKIPALIGSQDFFLKNDVGLGLDSTLPKEGIKPDVLPGPDVTSSPLMVPPVASSIPPPPPLVDLLKSPEVVTQLRTSETPTTVKPEEYTAKQPRKLVEELNRDIKQREPVPVLISDSPPPDLERRAIEESWNYNKTGILNDEIDETFRKKPQSASIFDESDDDLFNSVPTLKRHVPVDGTVKTDIKSDLEKILGSAGAWRKGGQAEQKEPEVKGIVVAKEVKASVNGYNATKVRHGLVDPGEENNAISTSKPIKVVPTDLSRDSAPSSVTSESKSVTSSVDARVQEKFKSLFDDSDDEDLFLPNSADKIVTKANMLDSKKLPSPGVSSQGNQNLANIEPSRLKDSLSTFKSKTSDKKISLFDDSDSDELFSPQPGPKSDKRLLNTGIKSDDMGLNQGTQSKSSYTVVGKKVLPVQPSLTSVSSLLLPSQSNKTEPAKSLNFGGQVSSKSINKNASLFTDSDSNDELFSPRPDKSKSTLSQNKIPAIDDTVTSINKTVSTNIRLPKISSSDSDSDELFIPKPKSSQSDIGQNPKWYPKTKVTSVEANIPAKVASEKEARSIPTAPIVKTSSVTKSSSLFDSNSDEELFGLISQANKQRSKRYSHAEKKKVDISNSSMTGDNVYQPSISKNPVLQDGKDMAPDNLIHERTSNVAPHGSSNFQSPTGEILTNSGRGITKDHEPAGSIAPSKSDNKSGGTGQSLNQVFKESVAPVSSDEDLFSPKIAQTEINKDILIPSPSDIPNNDVIGYKSPVDRDTRSHIVTPTGGKSSIIEYSGASESSTLFGTSTDDQTFASNIPPKSKSNASCDRLVQRQDSNGTSKNSLVREPIDKGLPTTKTANTNKARDSNQLHRDVLSNGTCEDQVTKSRGDAKFSDDRVSHEDVVHPESKMMSGIGEEMVASDSSVIDKREFKPDGSIGTQHPNRKGSNKTLKKELLEISSDEDLFLPNKKAVIPIEKVDARLPNVLAAENNSSDEDSLFSESKGQVVLTKSGYDSLNSNEVPTIGIQHRIFESSSDDELFRSFPNSPTERNSDYRNSEMKRSDQEKPGDDQFEKKTVEGVKNDGDNLSQSRTLNQEIIKNNHLPAIKSGYSKGEINCLSGETENDPQIPSRSQQGSQANIFSKLKQPETVSIGQVDKTVLSQLKVEDSLNGLFDSDSDDDIFKPKLPNPTFILSTEPTHDSKVTPSANLMSPGNLEDKRNTTEKIDTGISTRSSPSMQSNILESARKIDAVNDAPLPPIRFGNVYEETGIFPDVEKDNASNTTCDPFTRNESSISSLKPVQDTRIIPCSIFSNSPNEILIQNITISGSLANKETDRYFPMRNDKSTTSDSLMTYKSTSPTKIDLSPSSPNISGSDMVTPVRSPSAASLEFINKPRVELGTLDEKQALADEAASNQRNLSSVPLDLEKNQTGNNLFAVNCSSALKVLETSEAPLVSNKCYCFEGSDEEDIFNKNKLTSGSDKEIEASTVANNTWRDSAALESINSSQSSNKFDNSVENVVLKETNLLVDTDKSSETKPLNYRSPNTSEIVPFDSESADEDKFINRGAEKNSRNMTMSDNKQDEPRKIGKIDLSFLNKKPPKGSSDAKVGKLGSNVKRGVASDITRSLSLRLAGEKPIIKRKERPQSASDTDNDSNAEVVEENLVKPSQRRLTLPPLPPVLPKKPESKIKRSHTFKEIRTENAEILEENLVKPGNFLKALERNSLKKTSSGSDLKADFENVSVRKKAEEVHKQFSMARSSSREFEKDFAKKLDSGSENEENSANPKNFLKVLEKNSLQKAASASDISGTLNNVSVRQKAAEIRSHVEQRKSNLKESFQKDFLRLSDSGGSDAEEGIVKQSRKSFLDMLEQNKKNFRRSVVLSEEFGYQADEESNIKPSQKKFNPIVVKSSSMGMIAGSLSPGVMSPTKKPPIGGVPLFVPVPSVLTPDDDYDDDFYDDLTTQPVKANVEIKQDTPEQKGLSITKNRARINVKRRPMSRKSRIEAARKSAIFSDLDPQLQEEKDGDTKSQEILSEEAGPSIDTEKESEAITDDGTCDSKNLELKEAQSDDSDEDLFKTPLKATTPQSQVDSDDESDGSDLFE</sequence>
<feature type="region of interest" description="Disordered" evidence="1">
    <location>
        <begin position="1687"/>
        <end position="1729"/>
    </location>
</feature>
<keyword evidence="3" id="KW-1185">Reference proteome</keyword>
<feature type="compositionally biased region" description="Polar residues" evidence="1">
    <location>
        <begin position="791"/>
        <end position="814"/>
    </location>
</feature>
<feature type="compositionally biased region" description="Basic and acidic residues" evidence="1">
    <location>
        <begin position="1698"/>
        <end position="1708"/>
    </location>
</feature>
<feature type="region of interest" description="Disordered" evidence="1">
    <location>
        <begin position="1238"/>
        <end position="1257"/>
    </location>
</feature>
<feature type="compositionally biased region" description="Polar residues" evidence="1">
    <location>
        <begin position="467"/>
        <end position="477"/>
    </location>
</feature>
<feature type="region of interest" description="Disordered" evidence="1">
    <location>
        <begin position="1460"/>
        <end position="1499"/>
    </location>
</feature>
<feature type="compositionally biased region" description="Polar residues" evidence="1">
    <location>
        <begin position="922"/>
        <end position="935"/>
    </location>
</feature>
<organism evidence="2 3">
    <name type="scientific">Artemia franciscana</name>
    <name type="common">Brine shrimp</name>
    <name type="synonym">Artemia sanfranciscana</name>
    <dbReference type="NCBI Taxonomy" id="6661"/>
    <lineage>
        <taxon>Eukaryota</taxon>
        <taxon>Metazoa</taxon>
        <taxon>Ecdysozoa</taxon>
        <taxon>Arthropoda</taxon>
        <taxon>Crustacea</taxon>
        <taxon>Branchiopoda</taxon>
        <taxon>Anostraca</taxon>
        <taxon>Artemiidae</taxon>
        <taxon>Artemia</taxon>
    </lineage>
</organism>
<evidence type="ECO:0000313" key="2">
    <source>
        <dbReference type="EMBL" id="KAK2705858.1"/>
    </source>
</evidence>
<feature type="compositionally biased region" description="Basic residues" evidence="1">
    <location>
        <begin position="2103"/>
        <end position="2117"/>
    </location>
</feature>
<feature type="region of interest" description="Disordered" evidence="1">
    <location>
        <begin position="1313"/>
        <end position="1339"/>
    </location>
</feature>
<feature type="compositionally biased region" description="Basic and acidic residues" evidence="1">
    <location>
        <begin position="983"/>
        <end position="994"/>
    </location>
</feature>
<feature type="compositionally biased region" description="Polar residues" evidence="1">
    <location>
        <begin position="1467"/>
        <end position="1495"/>
    </location>
</feature>
<feature type="compositionally biased region" description="Polar residues" evidence="1">
    <location>
        <begin position="757"/>
        <end position="772"/>
    </location>
</feature>
<feature type="compositionally biased region" description="Acidic residues" evidence="1">
    <location>
        <begin position="1769"/>
        <end position="1779"/>
    </location>
</feature>
<evidence type="ECO:0000313" key="3">
    <source>
        <dbReference type="Proteomes" id="UP001187531"/>
    </source>
</evidence>
<dbReference type="Proteomes" id="UP001187531">
    <property type="component" value="Unassembled WGS sequence"/>
</dbReference>
<feature type="region of interest" description="Disordered" evidence="1">
    <location>
        <begin position="1050"/>
        <end position="1069"/>
    </location>
</feature>
<proteinExistence type="predicted"/>
<evidence type="ECO:0008006" key="4">
    <source>
        <dbReference type="Google" id="ProtNLM"/>
    </source>
</evidence>
<protein>
    <recommendedName>
        <fullName evidence="4">WASH complex subunit FAM21</fullName>
    </recommendedName>
</protein>
<feature type="region of interest" description="Disordered" evidence="1">
    <location>
        <begin position="1155"/>
        <end position="1191"/>
    </location>
</feature>
<feature type="compositionally biased region" description="Basic and acidic residues" evidence="1">
    <location>
        <begin position="1170"/>
        <end position="1191"/>
    </location>
</feature>
<feature type="region of interest" description="Disordered" evidence="1">
    <location>
        <begin position="460"/>
        <end position="481"/>
    </location>
</feature>
<feature type="compositionally biased region" description="Polar residues" evidence="1">
    <location>
        <begin position="953"/>
        <end position="963"/>
    </location>
</feature>
<feature type="region of interest" description="Disordered" evidence="1">
    <location>
        <begin position="1652"/>
        <end position="1671"/>
    </location>
</feature>